<proteinExistence type="predicted"/>
<dbReference type="PANTHER" id="PTHR11319">
    <property type="entry name" value="G PROTEIN-COUPLED RECEPTOR-RELATED"/>
    <property type="match status" value="1"/>
</dbReference>
<dbReference type="PANTHER" id="PTHR11319:SF35">
    <property type="entry name" value="OUTER MEMBRANE PROTEIN PMPC-RELATED"/>
    <property type="match status" value="1"/>
</dbReference>
<dbReference type="Proteomes" id="UP000689195">
    <property type="component" value="Unassembled WGS sequence"/>
</dbReference>
<evidence type="ECO:0000313" key="2">
    <source>
        <dbReference type="Proteomes" id="UP000689195"/>
    </source>
</evidence>
<accession>A0A8S1YG44</accession>
<name>A0A8S1YG44_9CILI</name>
<gene>
    <name evidence="1" type="ORF">PPENT_87.1.T1690031</name>
</gene>
<protein>
    <submittedName>
        <fullName evidence="1">Uncharacterized protein</fullName>
    </submittedName>
</protein>
<evidence type="ECO:0000313" key="1">
    <source>
        <dbReference type="EMBL" id="CAD8212561.1"/>
    </source>
</evidence>
<dbReference type="AlphaFoldDB" id="A0A8S1YG44"/>
<organism evidence="1 2">
    <name type="scientific">Paramecium pentaurelia</name>
    <dbReference type="NCBI Taxonomy" id="43138"/>
    <lineage>
        <taxon>Eukaryota</taxon>
        <taxon>Sar</taxon>
        <taxon>Alveolata</taxon>
        <taxon>Ciliophora</taxon>
        <taxon>Intramacronucleata</taxon>
        <taxon>Oligohymenophorea</taxon>
        <taxon>Peniculida</taxon>
        <taxon>Parameciidae</taxon>
        <taxon>Paramecium</taxon>
    </lineage>
</organism>
<keyword evidence="2" id="KW-1185">Reference proteome</keyword>
<reference evidence="1" key="1">
    <citation type="submission" date="2021-01" db="EMBL/GenBank/DDBJ databases">
        <authorList>
            <consortium name="Genoscope - CEA"/>
            <person name="William W."/>
        </authorList>
    </citation>
    <scope>NUCLEOTIDE SEQUENCE</scope>
</reference>
<sequence>MIKAIQLQNHFTLIINYLLILTHFDVEQVKLNLYHICHVENVLQIQTNILQKLIQIGVKLGMNKLLQTLLLFNQIQEKFWRPYFDNNLIDECYNLKENCFGQWDYGDNSCFLDDIGSLCEGKGKYSSAQQYTCRSCENIRFNLLQIIGFSIWSLITIIPRVKGEITTQYYFLESPYLINIFTNYIQIISSLTTLKLASYLYCLNGVGTPIQRISSSMDSFLIIQFLLK</sequence>
<comment type="caution">
    <text evidence="1">The sequence shown here is derived from an EMBL/GenBank/DDBJ whole genome shotgun (WGS) entry which is preliminary data.</text>
</comment>
<dbReference type="EMBL" id="CAJJDO010000169">
    <property type="protein sequence ID" value="CAD8212561.1"/>
    <property type="molecule type" value="Genomic_DNA"/>
</dbReference>